<dbReference type="GO" id="GO:0003677">
    <property type="term" value="F:DNA binding"/>
    <property type="evidence" value="ECO:0007669"/>
    <property type="project" value="InterPro"/>
</dbReference>
<dbReference type="InterPro" id="IPR038279">
    <property type="entry name" value="Ndc10_dom2_sf"/>
</dbReference>
<comment type="caution">
    <text evidence="2">The sequence shown here is derived from an EMBL/GenBank/DDBJ whole genome shotgun (WGS) entry which is preliminary data.</text>
</comment>
<accession>A0AAV2Z3A0</accession>
<dbReference type="EMBL" id="DAKRPA010000053">
    <property type="protein sequence ID" value="DBA01147.1"/>
    <property type="molecule type" value="Genomic_DNA"/>
</dbReference>
<sequence>MLDVRLDNEGYNCVPSAGYRDASGQDEQVRQTRIWSMHSAHYDTMYWAKCRAFKAVGLASKARTHAARGSGCQMTELAGAEETEIRRFGRWNMSSMEGCYLTAMPRKAIRALAGFPADHQTFFLPCGVGEPPVELQQMVFGFINPIWENYMSQESQNIATVEALAGGTLWRCYLVVQTTRYGSTQCSPLTRLKAYVCHTRDEANNRVPPAQVTLQQIVPELISHVKAQHDEVMRMLGVESAQLTSAVNDVRAITSMTAVNDLECRSICK</sequence>
<keyword evidence="3" id="KW-1185">Reference proteome</keyword>
<dbReference type="Gene3D" id="1.10.443.20">
    <property type="entry name" value="Centromere DNA-binding protein complex CBF3 subunit, domain 2"/>
    <property type="match status" value="1"/>
</dbReference>
<gene>
    <name evidence="2" type="ORF">N0F65_001775</name>
</gene>
<feature type="domain" description="Ndc10" evidence="1">
    <location>
        <begin position="42"/>
        <end position="153"/>
    </location>
</feature>
<proteinExistence type="predicted"/>
<reference evidence="2" key="1">
    <citation type="submission" date="2022-11" db="EMBL/GenBank/DDBJ databases">
        <authorList>
            <person name="Morgan W.R."/>
            <person name="Tartar A."/>
        </authorList>
    </citation>
    <scope>NUCLEOTIDE SEQUENCE</scope>
    <source>
        <strain evidence="2">ARSEF 373</strain>
    </source>
</reference>
<dbReference type="Pfam" id="PF16787">
    <property type="entry name" value="NDC10_II"/>
    <property type="match status" value="1"/>
</dbReference>
<protein>
    <recommendedName>
        <fullName evidence="1">Ndc10 domain-containing protein</fullName>
    </recommendedName>
</protein>
<evidence type="ECO:0000313" key="3">
    <source>
        <dbReference type="Proteomes" id="UP001146120"/>
    </source>
</evidence>
<organism evidence="2 3">
    <name type="scientific">Lagenidium giganteum</name>
    <dbReference type="NCBI Taxonomy" id="4803"/>
    <lineage>
        <taxon>Eukaryota</taxon>
        <taxon>Sar</taxon>
        <taxon>Stramenopiles</taxon>
        <taxon>Oomycota</taxon>
        <taxon>Peronosporomycetes</taxon>
        <taxon>Pythiales</taxon>
        <taxon>Pythiaceae</taxon>
    </lineage>
</organism>
<evidence type="ECO:0000313" key="2">
    <source>
        <dbReference type="EMBL" id="DBA01147.1"/>
    </source>
</evidence>
<dbReference type="Proteomes" id="UP001146120">
    <property type="component" value="Unassembled WGS sequence"/>
</dbReference>
<name>A0AAV2Z3A0_9STRA</name>
<reference evidence="2" key="2">
    <citation type="journal article" date="2023" name="Microbiol Resour">
        <title>Decontamination and Annotation of the Draft Genome Sequence of the Oomycete Lagenidium giganteum ARSEF 373.</title>
        <authorList>
            <person name="Morgan W.R."/>
            <person name="Tartar A."/>
        </authorList>
    </citation>
    <scope>NUCLEOTIDE SEQUENCE</scope>
    <source>
        <strain evidence="2">ARSEF 373</strain>
    </source>
</reference>
<dbReference type="InterPro" id="IPR031872">
    <property type="entry name" value="NDC10_II"/>
</dbReference>
<dbReference type="AlphaFoldDB" id="A0AAV2Z3A0"/>
<evidence type="ECO:0000259" key="1">
    <source>
        <dbReference type="Pfam" id="PF16787"/>
    </source>
</evidence>